<dbReference type="SUPFAM" id="SSF52317">
    <property type="entry name" value="Class I glutamine amidotransferase-like"/>
    <property type="match status" value="1"/>
</dbReference>
<reference evidence="2" key="2">
    <citation type="journal article" date="2023" name="IMA Fungus">
        <title>Comparative genomic study of the Penicillium genus elucidates a diverse pangenome and 15 lateral gene transfer events.</title>
        <authorList>
            <person name="Petersen C."/>
            <person name="Sorensen T."/>
            <person name="Nielsen M.R."/>
            <person name="Sondergaard T.E."/>
            <person name="Sorensen J.L."/>
            <person name="Fitzpatrick D.A."/>
            <person name="Frisvad J.C."/>
            <person name="Nielsen K.L."/>
        </authorList>
    </citation>
    <scope>NUCLEOTIDE SEQUENCE</scope>
    <source>
        <strain evidence="2">IBT 21472</strain>
    </source>
</reference>
<feature type="domain" description="Glutamine amidotransferase" evidence="1">
    <location>
        <begin position="53"/>
        <end position="208"/>
    </location>
</feature>
<comment type="caution">
    <text evidence="2">The sequence shown here is derived from an EMBL/GenBank/DDBJ whole genome shotgun (WGS) entry which is preliminary data.</text>
</comment>
<sequence>MQPPLRIAVLECDTPLPAVNARYNNEGYYGVFKTLLKSSAENLGNSRLDPDTGLQITKWDVIDAQEYPRLEDVDAVLLTGSKHNSFEDIPWINRLVEFTQQVLAQNRVRILGICFGHQIVGRALGAKVGRSDQGWEIAVCDMDLTEKGKELFGLEKLRVQQMHQDVVHNCPSGVTLLGHSPRCAVQGMYAPRRFVTVQGHPEFTREIEDVIIQSRAKAGVLSEDQAQEALARTGNEHDGVSIGATFLKFLLEG</sequence>
<dbReference type="Proteomes" id="UP001147746">
    <property type="component" value="Unassembled WGS sequence"/>
</dbReference>
<evidence type="ECO:0000259" key="1">
    <source>
        <dbReference type="Pfam" id="PF00117"/>
    </source>
</evidence>
<name>A0A9W9U6J2_9EURO</name>
<proteinExistence type="predicted"/>
<dbReference type="InterPro" id="IPR044992">
    <property type="entry name" value="ChyE-like"/>
</dbReference>
<reference evidence="2" key="1">
    <citation type="submission" date="2022-12" db="EMBL/GenBank/DDBJ databases">
        <authorList>
            <person name="Petersen C."/>
        </authorList>
    </citation>
    <scope>NUCLEOTIDE SEQUENCE</scope>
    <source>
        <strain evidence="2">IBT 21472</strain>
    </source>
</reference>
<dbReference type="PANTHER" id="PTHR42695">
    <property type="entry name" value="GLUTAMINE AMIDOTRANSFERASE YLR126C-RELATED"/>
    <property type="match status" value="1"/>
</dbReference>
<dbReference type="InterPro" id="IPR017926">
    <property type="entry name" value="GATASE"/>
</dbReference>
<dbReference type="GO" id="GO:0005634">
    <property type="term" value="C:nucleus"/>
    <property type="evidence" value="ECO:0007669"/>
    <property type="project" value="TreeGrafter"/>
</dbReference>
<dbReference type="PROSITE" id="PS51273">
    <property type="entry name" value="GATASE_TYPE_1"/>
    <property type="match status" value="1"/>
</dbReference>
<protein>
    <recommendedName>
        <fullName evidence="1">Glutamine amidotransferase domain-containing protein</fullName>
    </recommendedName>
</protein>
<dbReference type="InterPro" id="IPR029062">
    <property type="entry name" value="Class_I_gatase-like"/>
</dbReference>
<gene>
    <name evidence="2" type="ORF">N7476_004385</name>
</gene>
<dbReference type="CDD" id="cd01741">
    <property type="entry name" value="GATase1_1"/>
    <property type="match status" value="1"/>
</dbReference>
<dbReference type="EMBL" id="JAPZBO010000003">
    <property type="protein sequence ID" value="KAJ5321383.1"/>
    <property type="molecule type" value="Genomic_DNA"/>
</dbReference>
<accession>A0A9W9U6J2</accession>
<dbReference type="AlphaFoldDB" id="A0A9W9U6J2"/>
<dbReference type="Pfam" id="PF00117">
    <property type="entry name" value="GATase"/>
    <property type="match status" value="1"/>
</dbReference>
<dbReference type="GO" id="GO:0005829">
    <property type="term" value="C:cytosol"/>
    <property type="evidence" value="ECO:0007669"/>
    <property type="project" value="TreeGrafter"/>
</dbReference>
<organism evidence="2 3">
    <name type="scientific">Penicillium atrosanguineum</name>
    <dbReference type="NCBI Taxonomy" id="1132637"/>
    <lineage>
        <taxon>Eukaryota</taxon>
        <taxon>Fungi</taxon>
        <taxon>Dikarya</taxon>
        <taxon>Ascomycota</taxon>
        <taxon>Pezizomycotina</taxon>
        <taxon>Eurotiomycetes</taxon>
        <taxon>Eurotiomycetidae</taxon>
        <taxon>Eurotiales</taxon>
        <taxon>Aspergillaceae</taxon>
        <taxon>Penicillium</taxon>
    </lineage>
</organism>
<dbReference type="PANTHER" id="PTHR42695:SF5">
    <property type="entry name" value="GLUTAMINE AMIDOTRANSFERASE YLR126C-RELATED"/>
    <property type="match status" value="1"/>
</dbReference>
<dbReference type="Gene3D" id="3.40.50.880">
    <property type="match status" value="1"/>
</dbReference>
<evidence type="ECO:0000313" key="2">
    <source>
        <dbReference type="EMBL" id="KAJ5321383.1"/>
    </source>
</evidence>
<keyword evidence="3" id="KW-1185">Reference proteome</keyword>
<evidence type="ECO:0000313" key="3">
    <source>
        <dbReference type="Proteomes" id="UP001147746"/>
    </source>
</evidence>